<dbReference type="GO" id="GO:0032922">
    <property type="term" value="P:circadian regulation of gene expression"/>
    <property type="evidence" value="ECO:0007669"/>
    <property type="project" value="TreeGrafter"/>
</dbReference>
<dbReference type="SUPFAM" id="SSF52425">
    <property type="entry name" value="Cryptochrome/photolyase, N-terminal domain"/>
    <property type="match status" value="1"/>
</dbReference>
<name>A0A9P0INN0_9DIPT</name>
<proteinExistence type="inferred from homology"/>
<evidence type="ECO:0000259" key="6">
    <source>
        <dbReference type="PROSITE" id="PS51645"/>
    </source>
</evidence>
<dbReference type="Gene3D" id="1.10.579.10">
    <property type="entry name" value="DNA Cyclobutane Dipyrimidine Photolyase, subunit A, domain 3"/>
    <property type="match status" value="1"/>
</dbReference>
<comment type="cofactor">
    <cofactor evidence="4">
        <name>FAD</name>
        <dbReference type="ChEBI" id="CHEBI:57692"/>
    </cofactor>
    <text evidence="4">Binds 1 FAD per subunit.</text>
</comment>
<feature type="binding site" evidence="4">
    <location>
        <begin position="394"/>
        <end position="396"/>
    </location>
    <ligand>
        <name>FAD</name>
        <dbReference type="ChEBI" id="CHEBI:57692"/>
    </ligand>
</feature>
<dbReference type="Proteomes" id="UP001153620">
    <property type="component" value="Chromosome 1"/>
</dbReference>
<dbReference type="OrthoDB" id="8300106at2759"/>
<organism evidence="7 8">
    <name type="scientific">Chironomus riparius</name>
    <dbReference type="NCBI Taxonomy" id="315576"/>
    <lineage>
        <taxon>Eukaryota</taxon>
        <taxon>Metazoa</taxon>
        <taxon>Ecdysozoa</taxon>
        <taxon>Arthropoda</taxon>
        <taxon>Hexapoda</taxon>
        <taxon>Insecta</taxon>
        <taxon>Pterygota</taxon>
        <taxon>Neoptera</taxon>
        <taxon>Endopterygota</taxon>
        <taxon>Diptera</taxon>
        <taxon>Nematocera</taxon>
        <taxon>Chironomoidea</taxon>
        <taxon>Chironomidae</taxon>
        <taxon>Chironominae</taxon>
        <taxon>Chironomus</taxon>
    </lineage>
</organism>
<feature type="site" description="Electron transfer via tryptophanyl radical" evidence="5">
    <location>
        <position position="381"/>
    </location>
</feature>
<dbReference type="InterPro" id="IPR014729">
    <property type="entry name" value="Rossmann-like_a/b/a_fold"/>
</dbReference>
<dbReference type="Pfam" id="PF03441">
    <property type="entry name" value="FAD_binding_7"/>
    <property type="match status" value="1"/>
</dbReference>
<dbReference type="GO" id="GO:0003904">
    <property type="term" value="F:deoxyribodipyrimidine photo-lyase activity"/>
    <property type="evidence" value="ECO:0007669"/>
    <property type="project" value="TreeGrafter"/>
</dbReference>
<dbReference type="PRINTS" id="PR00147">
    <property type="entry name" value="DNAPHOTLYASE"/>
</dbReference>
<dbReference type="PANTHER" id="PTHR11455:SF9">
    <property type="entry name" value="CRYPTOCHROME CIRCADIAN CLOCK 5 ISOFORM X1"/>
    <property type="match status" value="1"/>
</dbReference>
<evidence type="ECO:0000256" key="4">
    <source>
        <dbReference type="PIRSR" id="PIRSR602081-1"/>
    </source>
</evidence>
<sequence>MSAKVTVIHWFRKGLRVHDNPALVKAIDGAIKRKAYLRPIFMLDPGIVKWMTVGANRWRFLQETLADLDKNLRKLNTRLYVVRGNPKDHFPKLFEKWNVQLITFEHDIEPYSVKRDQILLKDAERFNVEVMIEYSLTVFNPELVIKKNKGSVPMTFQKFLSVASELKVPQPAENPNKVPKSCEPELDDLEEKSIDCYNVPTLKQMGVSVEELSKASKFPGGETEALRRMTDTMKQVDYVCKFEKPNTAPNSLEPSTTVLSPYLKFGALSVRLFYHEIKLAYKGRKHSQPPVSLEAQVIWREFYYCVGSATPNFDRMVGNRICAQIPWVHNQTYLDAWKNGMTGYPFIDAIMRQLKQEGWIHHLARHAVACFLTRGDLWINWEEGQKVFEEYLLDADWALNAGNWMWLSASAFFHQYFRVYSPIAFGKKTDSQADNLGFIDIHNLFIEP</sequence>
<reference evidence="7" key="1">
    <citation type="submission" date="2022-01" db="EMBL/GenBank/DDBJ databases">
        <authorList>
            <person name="King R."/>
        </authorList>
    </citation>
    <scope>NUCLEOTIDE SEQUENCE</scope>
</reference>
<dbReference type="InterPro" id="IPR006050">
    <property type="entry name" value="DNA_photolyase_N"/>
</dbReference>
<reference evidence="7" key="2">
    <citation type="submission" date="2022-10" db="EMBL/GenBank/DDBJ databases">
        <authorList>
            <consortium name="ENA_rothamsted_submissions"/>
            <consortium name="culmorum"/>
            <person name="King R."/>
        </authorList>
    </citation>
    <scope>NUCLEOTIDE SEQUENCE</scope>
</reference>
<dbReference type="GO" id="GO:0005737">
    <property type="term" value="C:cytoplasm"/>
    <property type="evidence" value="ECO:0007669"/>
    <property type="project" value="TreeGrafter"/>
</dbReference>
<evidence type="ECO:0000256" key="1">
    <source>
        <dbReference type="ARBA" id="ARBA00005862"/>
    </source>
</evidence>
<dbReference type="InterPro" id="IPR005101">
    <property type="entry name" value="Cryptochr/Photolyase_FAD-bd"/>
</dbReference>
<feature type="binding site" evidence="4">
    <location>
        <begin position="256"/>
        <end position="260"/>
    </location>
    <ligand>
        <name>FAD</name>
        <dbReference type="ChEBI" id="CHEBI:57692"/>
    </ligand>
</feature>
<dbReference type="SUPFAM" id="SSF48173">
    <property type="entry name" value="Cryptochrome/photolyase FAD-binding domain"/>
    <property type="match status" value="1"/>
</dbReference>
<dbReference type="InterPro" id="IPR036155">
    <property type="entry name" value="Crypto/Photolyase_N_sf"/>
</dbReference>
<evidence type="ECO:0000313" key="8">
    <source>
        <dbReference type="Proteomes" id="UP001153620"/>
    </source>
</evidence>
<feature type="domain" description="Photolyase/cryptochrome alpha/beta" evidence="6">
    <location>
        <begin position="5"/>
        <end position="138"/>
    </location>
</feature>
<dbReference type="InterPro" id="IPR036134">
    <property type="entry name" value="Crypto/Photolyase_FAD-like_sf"/>
</dbReference>
<gene>
    <name evidence="7" type="ORF">CHIRRI_LOCUS1863</name>
</gene>
<keyword evidence="2 4" id="KW-0285">Flavoprotein</keyword>
<keyword evidence="3 4" id="KW-0274">FAD</keyword>
<feature type="binding site" evidence="4">
    <location>
        <begin position="296"/>
        <end position="303"/>
    </location>
    <ligand>
        <name>FAD</name>
        <dbReference type="ChEBI" id="CHEBI:57692"/>
    </ligand>
</feature>
<comment type="similarity">
    <text evidence="1">Belongs to the DNA photolyase class-1 family.</text>
</comment>
<dbReference type="Gene3D" id="3.40.50.620">
    <property type="entry name" value="HUPs"/>
    <property type="match status" value="1"/>
</dbReference>
<dbReference type="AlphaFoldDB" id="A0A9P0INN0"/>
<dbReference type="GO" id="GO:0071949">
    <property type="term" value="F:FAD binding"/>
    <property type="evidence" value="ECO:0007669"/>
    <property type="project" value="TreeGrafter"/>
</dbReference>
<dbReference type="Gene3D" id="1.25.40.80">
    <property type="match status" value="1"/>
</dbReference>
<evidence type="ECO:0000256" key="3">
    <source>
        <dbReference type="ARBA" id="ARBA00022827"/>
    </source>
</evidence>
<keyword evidence="8" id="KW-1185">Reference proteome</keyword>
<dbReference type="GO" id="GO:0043153">
    <property type="term" value="P:entrainment of circadian clock by photoperiod"/>
    <property type="evidence" value="ECO:0007669"/>
    <property type="project" value="TreeGrafter"/>
</dbReference>
<evidence type="ECO:0000256" key="5">
    <source>
        <dbReference type="PIRSR" id="PIRSR602081-2"/>
    </source>
</evidence>
<accession>A0A9P0INN0</accession>
<dbReference type="Pfam" id="PF00875">
    <property type="entry name" value="DNA_photolyase"/>
    <property type="match status" value="1"/>
</dbReference>
<evidence type="ECO:0000256" key="2">
    <source>
        <dbReference type="ARBA" id="ARBA00022630"/>
    </source>
</evidence>
<dbReference type="GO" id="GO:0003677">
    <property type="term" value="F:DNA binding"/>
    <property type="evidence" value="ECO:0007669"/>
    <property type="project" value="TreeGrafter"/>
</dbReference>
<feature type="site" description="Electron transfer via tryptophanyl radical" evidence="5">
    <location>
        <position position="327"/>
    </location>
</feature>
<feature type="site" description="Electron transfer via tryptophanyl radical" evidence="5">
    <location>
        <position position="404"/>
    </location>
</feature>
<dbReference type="GO" id="GO:0005634">
    <property type="term" value="C:nucleus"/>
    <property type="evidence" value="ECO:0007669"/>
    <property type="project" value="TreeGrafter"/>
</dbReference>
<dbReference type="PROSITE" id="PS51645">
    <property type="entry name" value="PHR_CRY_ALPHA_BETA"/>
    <property type="match status" value="1"/>
</dbReference>
<evidence type="ECO:0000313" key="7">
    <source>
        <dbReference type="EMBL" id="CAH1710945.1"/>
    </source>
</evidence>
<dbReference type="EMBL" id="OU895877">
    <property type="protein sequence ID" value="CAH1710945.1"/>
    <property type="molecule type" value="Genomic_DNA"/>
</dbReference>
<dbReference type="PANTHER" id="PTHR11455">
    <property type="entry name" value="CRYPTOCHROME"/>
    <property type="match status" value="1"/>
</dbReference>
<dbReference type="InterPro" id="IPR002081">
    <property type="entry name" value="Cryptochrome/DNA_photolyase_1"/>
</dbReference>
<protein>
    <recommendedName>
        <fullName evidence="6">Photolyase/cryptochrome alpha/beta domain-containing protein</fullName>
    </recommendedName>
</protein>